<gene>
    <name evidence="1" type="ORF">ETD86_50705</name>
</gene>
<dbReference type="AlphaFoldDB" id="A0A5S4EW29"/>
<sequence>MGGHNFEDYISGTDVGQAYEKAVADAIEEHGHSSYNGTVSTTDGYLVLDDTPRPLNEALEIARRKIDDPRIEKGGYCGAIPVLSTRRDIFAAIPAKPGGYLTRDEAADAALAPHLREGETVDRYYLQVDAVHHADTGRIVSGSVRAPVEGGEATHAGWLFFGMAAS</sequence>
<dbReference type="EMBL" id="VCKY01000352">
    <property type="protein sequence ID" value="TMR07757.1"/>
    <property type="molecule type" value="Genomic_DNA"/>
</dbReference>
<evidence type="ECO:0000313" key="2">
    <source>
        <dbReference type="Proteomes" id="UP000309128"/>
    </source>
</evidence>
<dbReference type="OrthoDB" id="4242197at2"/>
<accession>A0A5S4EW29</accession>
<proteinExistence type="predicted"/>
<name>A0A5S4EW29_9ACTN</name>
<keyword evidence="2" id="KW-1185">Reference proteome</keyword>
<reference evidence="1 2" key="1">
    <citation type="submission" date="2019-05" db="EMBL/GenBank/DDBJ databases">
        <title>Draft genome sequence of Nonomuraea turkmeniaca DSM 43926.</title>
        <authorList>
            <person name="Saricaoglu S."/>
            <person name="Isik K."/>
        </authorList>
    </citation>
    <scope>NUCLEOTIDE SEQUENCE [LARGE SCALE GENOMIC DNA]</scope>
    <source>
        <strain evidence="1 2">DSM 43926</strain>
    </source>
</reference>
<organism evidence="1 2">
    <name type="scientific">Nonomuraea turkmeniaca</name>
    <dbReference type="NCBI Taxonomy" id="103838"/>
    <lineage>
        <taxon>Bacteria</taxon>
        <taxon>Bacillati</taxon>
        <taxon>Actinomycetota</taxon>
        <taxon>Actinomycetes</taxon>
        <taxon>Streptosporangiales</taxon>
        <taxon>Streptosporangiaceae</taxon>
        <taxon>Nonomuraea</taxon>
    </lineage>
</organism>
<protein>
    <submittedName>
        <fullName evidence="1">Uncharacterized protein</fullName>
    </submittedName>
</protein>
<comment type="caution">
    <text evidence="1">The sequence shown here is derived from an EMBL/GenBank/DDBJ whole genome shotgun (WGS) entry which is preliminary data.</text>
</comment>
<dbReference type="Proteomes" id="UP000309128">
    <property type="component" value="Unassembled WGS sequence"/>
</dbReference>
<dbReference type="RefSeq" id="WP_138673778.1">
    <property type="nucleotide sequence ID" value="NZ_VCKY01000352.1"/>
</dbReference>
<evidence type="ECO:0000313" key="1">
    <source>
        <dbReference type="EMBL" id="TMR07757.1"/>
    </source>
</evidence>